<dbReference type="Proteomes" id="UP000429607">
    <property type="component" value="Unassembled WGS sequence"/>
</dbReference>
<dbReference type="EMBL" id="QXFU01006223">
    <property type="protein sequence ID" value="KAE8961656.1"/>
    <property type="molecule type" value="Genomic_DNA"/>
</dbReference>
<feature type="region of interest" description="Disordered" evidence="1">
    <location>
        <begin position="94"/>
        <end position="114"/>
    </location>
</feature>
<evidence type="ECO:0000313" key="7">
    <source>
        <dbReference type="Proteomes" id="UP000435112"/>
    </source>
</evidence>
<gene>
    <name evidence="3" type="ORF">PR001_g29928</name>
    <name evidence="2" type="ORF">PR002_g29833</name>
    <name evidence="4" type="ORF">PR003_g29081</name>
</gene>
<proteinExistence type="predicted"/>
<keyword evidence="6" id="KW-1185">Reference proteome</keyword>
<sequence>MKTVAPTRPEPDGGPAGREPAARACSRTRATTRLRGLKWDNIYLKGLTNLEKIDGPDSHVQRCPVPDTTQSVCVLTPDIAQLHDKCNDNISLELSNQRSSRTPGSSSCRATWAP</sequence>
<feature type="region of interest" description="Disordered" evidence="1">
    <location>
        <begin position="1"/>
        <end position="29"/>
    </location>
</feature>
<evidence type="ECO:0000313" key="4">
    <source>
        <dbReference type="EMBL" id="KAE9276374.1"/>
    </source>
</evidence>
<reference evidence="5 7" key="1">
    <citation type="submission" date="2018-09" db="EMBL/GenBank/DDBJ databases">
        <title>Genomic investigation of the strawberry pathogen Phytophthora fragariae indicates pathogenicity is determined by transcriptional variation in three key races.</title>
        <authorList>
            <person name="Adams T.M."/>
            <person name="Armitage A.D."/>
            <person name="Sobczyk M.K."/>
            <person name="Bates H.J."/>
            <person name="Dunwell J.M."/>
            <person name="Nellist C.F."/>
            <person name="Harrison R.J."/>
        </authorList>
    </citation>
    <scope>NUCLEOTIDE SEQUENCE [LARGE SCALE GENOMIC DNA]</scope>
    <source>
        <strain evidence="3 5">SCRP249</strain>
        <strain evidence="2 7">SCRP324</strain>
        <strain evidence="4 6">SCRP333</strain>
    </source>
</reference>
<dbReference type="EMBL" id="QXFV01006323">
    <property type="protein sequence ID" value="KAE8961798.1"/>
    <property type="molecule type" value="Genomic_DNA"/>
</dbReference>
<dbReference type="Proteomes" id="UP000434957">
    <property type="component" value="Unassembled WGS sequence"/>
</dbReference>
<evidence type="ECO:0000313" key="2">
    <source>
        <dbReference type="EMBL" id="KAE8961656.1"/>
    </source>
</evidence>
<evidence type="ECO:0000256" key="1">
    <source>
        <dbReference type="SAM" id="MobiDB-lite"/>
    </source>
</evidence>
<comment type="caution">
    <text evidence="3">The sequence shown here is derived from an EMBL/GenBank/DDBJ whole genome shotgun (WGS) entry which is preliminary data.</text>
</comment>
<dbReference type="Proteomes" id="UP000435112">
    <property type="component" value="Unassembled WGS sequence"/>
</dbReference>
<accession>A0A6A3GYI6</accession>
<evidence type="ECO:0000313" key="3">
    <source>
        <dbReference type="EMBL" id="KAE8961798.1"/>
    </source>
</evidence>
<evidence type="ECO:0000313" key="6">
    <source>
        <dbReference type="Proteomes" id="UP000434957"/>
    </source>
</evidence>
<organism evidence="3 5">
    <name type="scientific">Phytophthora rubi</name>
    <dbReference type="NCBI Taxonomy" id="129364"/>
    <lineage>
        <taxon>Eukaryota</taxon>
        <taxon>Sar</taxon>
        <taxon>Stramenopiles</taxon>
        <taxon>Oomycota</taxon>
        <taxon>Peronosporomycetes</taxon>
        <taxon>Peronosporales</taxon>
        <taxon>Peronosporaceae</taxon>
        <taxon>Phytophthora</taxon>
    </lineage>
</organism>
<feature type="compositionally biased region" description="Low complexity" evidence="1">
    <location>
        <begin position="17"/>
        <end position="29"/>
    </location>
</feature>
<name>A0A6A3GYI6_9STRA</name>
<evidence type="ECO:0000313" key="5">
    <source>
        <dbReference type="Proteomes" id="UP000429607"/>
    </source>
</evidence>
<dbReference type="AlphaFoldDB" id="A0A6A3GYI6"/>
<dbReference type="EMBL" id="QXFT01004697">
    <property type="protein sequence ID" value="KAE9276374.1"/>
    <property type="molecule type" value="Genomic_DNA"/>
</dbReference>
<protein>
    <submittedName>
        <fullName evidence="3">Uncharacterized protein</fullName>
    </submittedName>
</protein>